<dbReference type="Pfam" id="PF00561">
    <property type="entry name" value="Abhydrolase_1"/>
    <property type="match status" value="1"/>
</dbReference>
<sequence length="230" mass="24468">MKTLTLPGADGVRISVKESGDPGAPPVVLLHALGDTAGDWGTIAAGLEPGFRVFAIDLRGHGGSGRPGKYSFELMRDDVVAVLDALDLHDVILVGHSMGGVVAYLVALAQSGRLARLVVEDAPPPYPRTRTLPERPPGELPFDWAVVTAVAGQVNDPLRRWWPRLPEIMVPTLLIGGGAGSHIPQELLTEVAELIPDCALVTLETGHNVHAAAPDQFLNAIMSWLEKRAL</sequence>
<dbReference type="InterPro" id="IPR029058">
    <property type="entry name" value="AB_hydrolase_fold"/>
</dbReference>
<proteinExistence type="predicted"/>
<feature type="domain" description="AB hydrolase-1" evidence="2">
    <location>
        <begin position="25"/>
        <end position="124"/>
    </location>
</feature>
<reference evidence="4" key="1">
    <citation type="journal article" date="2019" name="Int. J. Syst. Evol. Microbiol.">
        <title>The Global Catalogue of Microorganisms (GCM) 10K type strain sequencing project: providing services to taxonomists for standard genome sequencing and annotation.</title>
        <authorList>
            <consortium name="The Broad Institute Genomics Platform"/>
            <consortium name="The Broad Institute Genome Sequencing Center for Infectious Disease"/>
            <person name="Wu L."/>
            <person name="Ma J."/>
        </authorList>
    </citation>
    <scope>NUCLEOTIDE SEQUENCE [LARGE SCALE GENOMIC DNA]</scope>
    <source>
        <strain evidence="4">PJ61</strain>
    </source>
</reference>
<accession>A0ABV8WGI9</accession>
<dbReference type="SUPFAM" id="SSF53474">
    <property type="entry name" value="alpha/beta-Hydrolases"/>
    <property type="match status" value="1"/>
</dbReference>
<keyword evidence="4" id="KW-1185">Reference proteome</keyword>
<evidence type="ECO:0000256" key="1">
    <source>
        <dbReference type="ARBA" id="ARBA00022801"/>
    </source>
</evidence>
<dbReference type="InterPro" id="IPR000073">
    <property type="entry name" value="AB_hydrolase_1"/>
</dbReference>
<dbReference type="PRINTS" id="PR00111">
    <property type="entry name" value="ABHYDROLASE"/>
</dbReference>
<organism evidence="3 4">
    <name type="scientific">Arthrobacter sedimenti</name>
    <dbReference type="NCBI Taxonomy" id="2694931"/>
    <lineage>
        <taxon>Bacteria</taxon>
        <taxon>Bacillati</taxon>
        <taxon>Actinomycetota</taxon>
        <taxon>Actinomycetes</taxon>
        <taxon>Micrococcales</taxon>
        <taxon>Micrococcaceae</taxon>
        <taxon>Arthrobacter</taxon>
    </lineage>
</organism>
<dbReference type="RefSeq" id="WP_376976791.1">
    <property type="nucleotide sequence ID" value="NZ_JBHSDQ010000002.1"/>
</dbReference>
<dbReference type="PANTHER" id="PTHR46118">
    <property type="entry name" value="PROTEIN ABHD11"/>
    <property type="match status" value="1"/>
</dbReference>
<keyword evidence="1 3" id="KW-0378">Hydrolase</keyword>
<comment type="caution">
    <text evidence="3">The sequence shown here is derived from an EMBL/GenBank/DDBJ whole genome shotgun (WGS) entry which is preliminary data.</text>
</comment>
<dbReference type="Gene3D" id="3.40.50.1820">
    <property type="entry name" value="alpha/beta hydrolase"/>
    <property type="match status" value="1"/>
</dbReference>
<dbReference type="EMBL" id="JBHSDQ010000002">
    <property type="protein sequence ID" value="MFC4395634.1"/>
    <property type="molecule type" value="Genomic_DNA"/>
</dbReference>
<dbReference type="GO" id="GO:0016787">
    <property type="term" value="F:hydrolase activity"/>
    <property type="evidence" value="ECO:0007669"/>
    <property type="project" value="UniProtKB-KW"/>
</dbReference>
<name>A0ABV8WGI9_9MICC</name>
<gene>
    <name evidence="3" type="ORF">ACFO0G_05980</name>
</gene>
<evidence type="ECO:0000313" key="4">
    <source>
        <dbReference type="Proteomes" id="UP001595778"/>
    </source>
</evidence>
<evidence type="ECO:0000259" key="2">
    <source>
        <dbReference type="Pfam" id="PF00561"/>
    </source>
</evidence>
<protein>
    <submittedName>
        <fullName evidence="3">Alpha/beta fold hydrolase</fullName>
    </submittedName>
</protein>
<evidence type="ECO:0000313" key="3">
    <source>
        <dbReference type="EMBL" id="MFC4395634.1"/>
    </source>
</evidence>
<dbReference type="Proteomes" id="UP001595778">
    <property type="component" value="Unassembled WGS sequence"/>
</dbReference>
<dbReference type="PANTHER" id="PTHR46118:SF4">
    <property type="entry name" value="PROTEIN ABHD11"/>
    <property type="match status" value="1"/>
</dbReference>